<keyword evidence="4" id="KW-1185">Reference proteome</keyword>
<comment type="caution">
    <text evidence="3">The sequence shown here is derived from an EMBL/GenBank/DDBJ whole genome shotgun (WGS) entry which is preliminary data.</text>
</comment>
<accession>A0A2P6MJQ9</accession>
<feature type="domain" description="Conserved hypothetical protein CHP02679 N terminus" evidence="2">
    <location>
        <begin position="31"/>
        <end position="243"/>
    </location>
</feature>
<dbReference type="RefSeq" id="WP_105958145.1">
    <property type="nucleotide sequence ID" value="NZ_PVNS01000003.1"/>
</dbReference>
<dbReference type="InterPro" id="IPR024466">
    <property type="entry name" value="CHP02679_N"/>
</dbReference>
<dbReference type="OrthoDB" id="1661308at2"/>
<protein>
    <submittedName>
        <fullName evidence="3">TIGR02679 family protein</fullName>
    </submittedName>
</protein>
<organism evidence="3 4">
    <name type="scientific">Alkalicoccus urumqiensis</name>
    <name type="common">Bacillus urumqiensis</name>
    <dbReference type="NCBI Taxonomy" id="1548213"/>
    <lineage>
        <taxon>Bacteria</taxon>
        <taxon>Bacillati</taxon>
        <taxon>Bacillota</taxon>
        <taxon>Bacilli</taxon>
        <taxon>Bacillales</taxon>
        <taxon>Bacillaceae</taxon>
        <taxon>Alkalicoccus</taxon>
    </lineage>
</organism>
<dbReference type="InterPro" id="IPR013495">
    <property type="entry name" value="CHP02679"/>
</dbReference>
<evidence type="ECO:0000313" key="3">
    <source>
        <dbReference type="EMBL" id="PRO66507.1"/>
    </source>
</evidence>
<reference evidence="3 4" key="1">
    <citation type="submission" date="2018-03" db="EMBL/GenBank/DDBJ databases">
        <title>Bacillus urumqiensis sp. nov., a moderately haloalkaliphilic bacterium isolated from a salt lake.</title>
        <authorList>
            <person name="Zhao B."/>
            <person name="Liao Z."/>
        </authorList>
    </citation>
    <scope>NUCLEOTIDE SEQUENCE [LARGE SCALE GENOMIC DNA]</scope>
    <source>
        <strain evidence="3 4">BZ-SZ-XJ18</strain>
    </source>
</reference>
<gene>
    <name evidence="3" type="ORF">C6I21_03970</name>
</gene>
<evidence type="ECO:0000259" key="1">
    <source>
        <dbReference type="Pfam" id="PF09664"/>
    </source>
</evidence>
<evidence type="ECO:0000313" key="4">
    <source>
        <dbReference type="Proteomes" id="UP000243650"/>
    </source>
</evidence>
<name>A0A2P6MJQ9_ALKUR</name>
<dbReference type="Pfam" id="PF11796">
    <property type="entry name" value="DUF3323"/>
    <property type="match status" value="1"/>
</dbReference>
<dbReference type="Proteomes" id="UP000243650">
    <property type="component" value="Unassembled WGS sequence"/>
</dbReference>
<sequence length="428" mass="47885">MDRIRLLNDDPALQALFARLRRKYESLGRVGGTVDLRSLRPEERTAAASLLGLSEEELTRRRLSLETVERQLQSTVFEGFSLPELLEAYYGEAVLSTKEKAAQEAEAETALFASLRHRHEGISWYLDWIQDHAKDARWVRTLALSEKDVFAGWVEKLEAAYGYLKQPHDWIRLPLFAEKVTGNPHAFDRGVVGGRLLVHLLAVHRLLEKEEAFPRSGEAETALLAEWKVLRDDLWSFVTVQNVVGWKDGMKHPVWQAAVESGTVLNVPLREVVMLTEAAPARGNIVWIVENAAVASTLMDAVPEAPVLCTHGQLRTSGWVLLELLAASGSVLYYSGDLDPEGLQIAEKIASRFPENTVLWRMGADVYRRFVSTEELPAGRLAGLDSLAHPLLLETAAAMKEQKHVAYQEAWADRLEADMKEAGGRNHV</sequence>
<feature type="domain" description="DUF2399" evidence="1">
    <location>
        <begin position="266"/>
        <end position="419"/>
    </location>
</feature>
<dbReference type="NCBIfam" id="TIGR02679">
    <property type="entry name" value="TIGR02679 family protein"/>
    <property type="match status" value="1"/>
</dbReference>
<proteinExistence type="predicted"/>
<dbReference type="InterPro" id="IPR024465">
    <property type="entry name" value="DUF2399"/>
</dbReference>
<evidence type="ECO:0000259" key="2">
    <source>
        <dbReference type="Pfam" id="PF11796"/>
    </source>
</evidence>
<dbReference type="EMBL" id="PVNS01000003">
    <property type="protein sequence ID" value="PRO66507.1"/>
    <property type="molecule type" value="Genomic_DNA"/>
</dbReference>
<dbReference type="Pfam" id="PF09664">
    <property type="entry name" value="DUF2399"/>
    <property type="match status" value="1"/>
</dbReference>
<dbReference type="AlphaFoldDB" id="A0A2P6MJQ9"/>